<dbReference type="InterPro" id="IPR036371">
    <property type="entry name" value="TPK_B1-bd_sf"/>
</dbReference>
<dbReference type="GO" id="GO:0004788">
    <property type="term" value="F:thiamine diphosphokinase activity"/>
    <property type="evidence" value="ECO:0007669"/>
    <property type="project" value="UniProtKB-UniRule"/>
</dbReference>
<dbReference type="GO" id="GO:0005524">
    <property type="term" value="F:ATP binding"/>
    <property type="evidence" value="ECO:0007669"/>
    <property type="project" value="UniProtKB-KW"/>
</dbReference>
<evidence type="ECO:0000256" key="1">
    <source>
        <dbReference type="ARBA" id="ARBA00022679"/>
    </source>
</evidence>
<accession>A0A383U0X1</accession>
<dbReference type="Pfam" id="PF04263">
    <property type="entry name" value="TPK_catalytic"/>
    <property type="match status" value="1"/>
</dbReference>
<keyword evidence="3 8" id="KW-0418">Kinase</keyword>
<keyword evidence="2" id="KW-0547">Nucleotide-binding</keyword>
<organism evidence="8 9">
    <name type="scientific">Candidatus Ornithobacterium hominis</name>
    <dbReference type="NCBI Taxonomy" id="2497989"/>
    <lineage>
        <taxon>Bacteria</taxon>
        <taxon>Pseudomonadati</taxon>
        <taxon>Bacteroidota</taxon>
        <taxon>Flavobacteriia</taxon>
        <taxon>Flavobacteriales</taxon>
        <taxon>Weeksellaceae</taxon>
        <taxon>Ornithobacterium</taxon>
    </lineage>
</organism>
<keyword evidence="4" id="KW-0067">ATP-binding</keyword>
<feature type="domain" description="Thiamin pyrophosphokinase catalytic" evidence="6">
    <location>
        <begin position="52"/>
        <end position="146"/>
    </location>
</feature>
<dbReference type="InterPro" id="IPR007371">
    <property type="entry name" value="TPK_catalytic"/>
</dbReference>
<dbReference type="GO" id="GO:0030975">
    <property type="term" value="F:thiamine binding"/>
    <property type="evidence" value="ECO:0007669"/>
    <property type="project" value="InterPro"/>
</dbReference>
<dbReference type="AlphaFoldDB" id="A0A383U0X1"/>
<dbReference type="GO" id="GO:0009229">
    <property type="term" value="P:thiamine diphosphate biosynthetic process"/>
    <property type="evidence" value="ECO:0007669"/>
    <property type="project" value="InterPro"/>
</dbReference>
<dbReference type="Pfam" id="PF04265">
    <property type="entry name" value="TPK_B1_binding"/>
    <property type="match status" value="1"/>
</dbReference>
<dbReference type="EC" id="2.7.6.2" evidence="5"/>
<dbReference type="InterPro" id="IPR007373">
    <property type="entry name" value="Thiamin_PyroPKinase_B1-bd"/>
</dbReference>
<dbReference type="NCBIfam" id="TIGR01378">
    <property type="entry name" value="thi_PPkinase"/>
    <property type="match status" value="1"/>
</dbReference>
<protein>
    <recommendedName>
        <fullName evidence="5">Thiamine diphosphokinase</fullName>
        <ecNumber evidence="5">2.7.6.2</ecNumber>
    </recommendedName>
</protein>
<sequence>MKIYTKKGDTGETSLYGGEKISKALKNSMKKALLIINGEPPKEKIDISKFNGIFCTDGAYAKALEIGIQPEVIVGDLDSICLENLDSTIEVLRRSNQNFTDFHKSLVEIEKRGFQSVDVYGATGLEHDHFLGNLSTALKFKDKIRISFHDDFSVFFFAKNPVILHNTKNRIISLYPFPLAKNVVSEGLFYPLNKVDLQLNEFISTRNHSLEEEVKIQYDEGEMLVFVSKYQRDFS</sequence>
<evidence type="ECO:0000256" key="3">
    <source>
        <dbReference type="ARBA" id="ARBA00022777"/>
    </source>
</evidence>
<dbReference type="RefSeq" id="WP_119059543.1">
    <property type="nucleotide sequence ID" value="NZ_UNSC01000005.1"/>
</dbReference>
<dbReference type="PANTHER" id="PTHR41299:SF1">
    <property type="entry name" value="THIAMINE PYROPHOSPHOKINASE"/>
    <property type="match status" value="1"/>
</dbReference>
<dbReference type="GO" id="GO:0006772">
    <property type="term" value="P:thiamine metabolic process"/>
    <property type="evidence" value="ECO:0007669"/>
    <property type="project" value="UniProtKB-UniRule"/>
</dbReference>
<evidence type="ECO:0000256" key="2">
    <source>
        <dbReference type="ARBA" id="ARBA00022741"/>
    </source>
</evidence>
<proteinExistence type="predicted"/>
<dbReference type="Proteomes" id="UP000262142">
    <property type="component" value="Unassembled WGS sequence"/>
</dbReference>
<dbReference type="PANTHER" id="PTHR41299">
    <property type="entry name" value="THIAMINE PYROPHOSPHOKINASE"/>
    <property type="match status" value="1"/>
</dbReference>
<dbReference type="OrthoDB" id="1132102at2"/>
<dbReference type="SUPFAM" id="SSF63862">
    <property type="entry name" value="Thiamin pyrophosphokinase, substrate-binding domain"/>
    <property type="match status" value="1"/>
</dbReference>
<reference evidence="8 9" key="1">
    <citation type="submission" date="2018-09" db="EMBL/GenBank/DDBJ databases">
        <authorList>
            <consortium name="Pathogen Informatics"/>
        </authorList>
    </citation>
    <scope>NUCLEOTIDE SEQUENCE [LARGE SCALE GENOMIC DNA]</scope>
    <source>
        <strain evidence="8 9">OH-22767</strain>
    </source>
</reference>
<evidence type="ECO:0000256" key="5">
    <source>
        <dbReference type="NCBIfam" id="TIGR01378"/>
    </source>
</evidence>
<gene>
    <name evidence="8" type="ORF">SAMEA104719789_01298</name>
</gene>
<dbReference type="EMBL" id="UNSC01000005">
    <property type="protein sequence ID" value="SZD73485.1"/>
    <property type="molecule type" value="Genomic_DNA"/>
</dbReference>
<dbReference type="InterPro" id="IPR036759">
    <property type="entry name" value="TPK_catalytic_sf"/>
</dbReference>
<dbReference type="InterPro" id="IPR006282">
    <property type="entry name" value="Thi_PPkinase"/>
</dbReference>
<evidence type="ECO:0000313" key="9">
    <source>
        <dbReference type="Proteomes" id="UP000262142"/>
    </source>
</evidence>
<keyword evidence="1" id="KW-0808">Transferase</keyword>
<evidence type="ECO:0000259" key="6">
    <source>
        <dbReference type="Pfam" id="PF04263"/>
    </source>
</evidence>
<keyword evidence="9" id="KW-1185">Reference proteome</keyword>
<dbReference type="GO" id="GO:0016301">
    <property type="term" value="F:kinase activity"/>
    <property type="evidence" value="ECO:0007669"/>
    <property type="project" value="UniProtKB-KW"/>
</dbReference>
<dbReference type="SUPFAM" id="SSF63999">
    <property type="entry name" value="Thiamin pyrophosphokinase, catalytic domain"/>
    <property type="match status" value="1"/>
</dbReference>
<evidence type="ECO:0000313" key="8">
    <source>
        <dbReference type="EMBL" id="SZD73485.1"/>
    </source>
</evidence>
<evidence type="ECO:0000256" key="4">
    <source>
        <dbReference type="ARBA" id="ARBA00022840"/>
    </source>
</evidence>
<dbReference type="Gene3D" id="3.40.50.10240">
    <property type="entry name" value="Thiamin pyrophosphokinase, catalytic domain"/>
    <property type="match status" value="1"/>
</dbReference>
<evidence type="ECO:0000259" key="7">
    <source>
        <dbReference type="Pfam" id="PF04265"/>
    </source>
</evidence>
<name>A0A383U0X1_9FLAO</name>
<dbReference type="CDD" id="cd07995">
    <property type="entry name" value="TPK"/>
    <property type="match status" value="1"/>
</dbReference>
<feature type="domain" description="Thiamin pyrophosphokinase thiamin-binding" evidence="7">
    <location>
        <begin position="168"/>
        <end position="221"/>
    </location>
</feature>
<dbReference type="InterPro" id="IPR053149">
    <property type="entry name" value="TPK"/>
</dbReference>